<proteinExistence type="predicted"/>
<sequence>MAYAEILAVFTPVMDQRVLAAVMAMGGCKGRVILTSGGSLGVLDDTSDEMAARVGQVVSNFVKEMPVVVLDRRDGQISAVQWMQGVRGQSLPPGLALDSAPGVVLTLLSGGQEFDEVAGLHEDKVADARMSKWQAFRSLRAIAKDARGRMASGPAEDGSQQG</sequence>
<accession>A0AA96J9N7</accession>
<organism evidence="1">
    <name type="scientific">Demequina capsici</name>
    <dbReference type="NCBI Taxonomy" id="3075620"/>
    <lineage>
        <taxon>Bacteria</taxon>
        <taxon>Bacillati</taxon>
        <taxon>Actinomycetota</taxon>
        <taxon>Actinomycetes</taxon>
        <taxon>Micrococcales</taxon>
        <taxon>Demequinaceae</taxon>
        <taxon>Demequina</taxon>
    </lineage>
</organism>
<evidence type="ECO:0000313" key="1">
    <source>
        <dbReference type="EMBL" id="WNM26203.1"/>
    </source>
</evidence>
<dbReference type="KEGG" id="dcp:RN607_08315"/>
<protein>
    <submittedName>
        <fullName evidence="1">Uncharacterized protein</fullName>
    </submittedName>
</protein>
<gene>
    <name evidence="1" type="ORF">RN607_08315</name>
</gene>
<dbReference type="Proteomes" id="UP001303408">
    <property type="component" value="Chromosome"/>
</dbReference>
<name>A0AA96J9N7_9MICO</name>
<dbReference type="RefSeq" id="WP_313541817.1">
    <property type="nucleotide sequence ID" value="NZ_CP134880.1"/>
</dbReference>
<reference evidence="1" key="1">
    <citation type="submission" date="2023-09" db="EMBL/GenBank/DDBJ databases">
        <title>Demequina sp. a novel bacteria isolated from Capsicum annuum.</title>
        <authorList>
            <person name="Humaira Z."/>
            <person name="Lee J."/>
            <person name="Cho D."/>
        </authorList>
    </citation>
    <scope>NUCLEOTIDE SEQUENCE</scope>
    <source>
        <strain evidence="1">PMTSA13</strain>
    </source>
</reference>
<dbReference type="AlphaFoldDB" id="A0AA96J9N7"/>
<dbReference type="EMBL" id="CP134880">
    <property type="protein sequence ID" value="WNM26203.1"/>
    <property type="molecule type" value="Genomic_DNA"/>
</dbReference>